<evidence type="ECO:0000313" key="2">
    <source>
        <dbReference type="EMBL" id="GAF99912.1"/>
    </source>
</evidence>
<dbReference type="InterPro" id="IPR006626">
    <property type="entry name" value="PbH1"/>
</dbReference>
<evidence type="ECO:0008006" key="3">
    <source>
        <dbReference type="Google" id="ProtNLM"/>
    </source>
</evidence>
<feature type="non-terminal residue" evidence="2">
    <location>
        <position position="264"/>
    </location>
</feature>
<proteinExistence type="predicted"/>
<dbReference type="InterPro" id="IPR011050">
    <property type="entry name" value="Pectin_lyase_fold/virulence"/>
</dbReference>
<dbReference type="SUPFAM" id="SSF51126">
    <property type="entry name" value="Pectin lyase-like"/>
    <property type="match status" value="1"/>
</dbReference>
<feature type="region of interest" description="Disordered" evidence="1">
    <location>
        <begin position="231"/>
        <end position="264"/>
    </location>
</feature>
<dbReference type="AlphaFoldDB" id="X0UHQ1"/>
<gene>
    <name evidence="2" type="ORF">S01H1_45280</name>
</gene>
<protein>
    <recommendedName>
        <fullName evidence="3">Right handed beta helix domain-containing protein</fullName>
    </recommendedName>
</protein>
<organism evidence="2">
    <name type="scientific">marine sediment metagenome</name>
    <dbReference type="NCBI Taxonomy" id="412755"/>
    <lineage>
        <taxon>unclassified sequences</taxon>
        <taxon>metagenomes</taxon>
        <taxon>ecological metagenomes</taxon>
    </lineage>
</organism>
<reference evidence="2" key="1">
    <citation type="journal article" date="2014" name="Front. Microbiol.">
        <title>High frequency of phylogenetically diverse reductive dehalogenase-homologous genes in deep subseafloor sedimentary metagenomes.</title>
        <authorList>
            <person name="Kawai M."/>
            <person name="Futagami T."/>
            <person name="Toyoda A."/>
            <person name="Takaki Y."/>
            <person name="Nishi S."/>
            <person name="Hori S."/>
            <person name="Arai W."/>
            <person name="Tsubouchi T."/>
            <person name="Morono Y."/>
            <person name="Uchiyama I."/>
            <person name="Ito T."/>
            <person name="Fujiyama A."/>
            <person name="Inagaki F."/>
            <person name="Takami H."/>
        </authorList>
    </citation>
    <scope>NUCLEOTIDE SEQUENCE</scope>
    <source>
        <strain evidence="2">Expedition CK06-06</strain>
    </source>
</reference>
<name>X0UHQ1_9ZZZZ</name>
<comment type="caution">
    <text evidence="2">The sequence shown here is derived from an EMBL/GenBank/DDBJ whole genome shotgun (WGS) entry which is preliminary data.</text>
</comment>
<sequence length="264" mass="27939">TDADVAWVAASEYVWINGLVIQGPRWRVSELGGTGGGSGVDCISWSNSGGNGCRATNCVLINGTHCGLKEQGHGGTNILVEANVGIYNGMTGLDHGIYFPCEDSTVNGNIFTASAGYGMHTYAGSQPDPNDPNGPWVRHHPSGLLITRNISLQDPISGRQNSQSLLTGLNNEMYNNVLVGGTVGFWFFGGEGGTGNKVYNNIFAHNSSTSFGWNGWDQETNEADYNAFYPGDANDEGANSITGDPQFNGDANDANDLDFSLDAN</sequence>
<dbReference type="EMBL" id="BARS01028922">
    <property type="protein sequence ID" value="GAF99912.1"/>
    <property type="molecule type" value="Genomic_DNA"/>
</dbReference>
<accession>X0UHQ1</accession>
<evidence type="ECO:0000256" key="1">
    <source>
        <dbReference type="SAM" id="MobiDB-lite"/>
    </source>
</evidence>
<dbReference type="SMART" id="SM00710">
    <property type="entry name" value="PbH1"/>
    <property type="match status" value="4"/>
</dbReference>
<feature type="non-terminal residue" evidence="2">
    <location>
        <position position="1"/>
    </location>
</feature>